<sequence>MKKLPRHRYLHETEPTALVPVQLGETDPEIWCKLEFLNPSGSTKDRIARHMLEKAWRLGIIEEGDLVVEASSGSTSIALALCCAQMGLRFLAFIPSTATNERALMIKAYGGEVRKVSGTMPEVIALASEYAEREGAFFTQQFENPDNAESHELFTAHEIMAQLPDANVDAVVSGIGTGGSLVGMHEGLTKAGCSTQPVAAIPRCAEGDFTSNVECCSLQFSKDVPGVIDGCSKLYAEWRESEGAENLREVVVDDTRCLDVTQELWKKGFPVGPSSGLNYAAAVEAAKDLPEGATVVTVFPDRMERYFSHKVFDTLREELDEA</sequence>
<evidence type="ECO:0000259" key="3">
    <source>
        <dbReference type="Pfam" id="PF00291"/>
    </source>
</evidence>
<dbReference type="Gene3D" id="3.40.50.1100">
    <property type="match status" value="2"/>
</dbReference>
<proteinExistence type="predicted"/>
<dbReference type="RefSeq" id="WP_377087565.1">
    <property type="nucleotide sequence ID" value="NZ_JBHSJL010000014.1"/>
</dbReference>
<dbReference type="CDD" id="cd01561">
    <property type="entry name" value="CBS_like"/>
    <property type="match status" value="1"/>
</dbReference>
<name>A0ABW4ZCK5_9BACT</name>
<dbReference type="Proteomes" id="UP001597389">
    <property type="component" value="Unassembled WGS sequence"/>
</dbReference>
<keyword evidence="2" id="KW-0663">Pyridoxal phosphate</keyword>
<comment type="cofactor">
    <cofactor evidence="1">
        <name>pyridoxal 5'-phosphate</name>
        <dbReference type="ChEBI" id="CHEBI:597326"/>
    </cofactor>
</comment>
<evidence type="ECO:0000256" key="1">
    <source>
        <dbReference type="ARBA" id="ARBA00001933"/>
    </source>
</evidence>
<protein>
    <submittedName>
        <fullName evidence="4">PLP-dependent cysteine synthase family protein</fullName>
    </submittedName>
</protein>
<dbReference type="EMBL" id="JBHUJB010000047">
    <property type="protein sequence ID" value="MFD2159609.1"/>
    <property type="molecule type" value="Genomic_DNA"/>
</dbReference>
<evidence type="ECO:0000313" key="4">
    <source>
        <dbReference type="EMBL" id="MFD2159609.1"/>
    </source>
</evidence>
<reference evidence="5" key="1">
    <citation type="journal article" date="2019" name="Int. J. Syst. Evol. Microbiol.">
        <title>The Global Catalogue of Microorganisms (GCM) 10K type strain sequencing project: providing services to taxonomists for standard genome sequencing and annotation.</title>
        <authorList>
            <consortium name="The Broad Institute Genomics Platform"/>
            <consortium name="The Broad Institute Genome Sequencing Center for Infectious Disease"/>
            <person name="Wu L."/>
            <person name="Ma J."/>
        </authorList>
    </citation>
    <scope>NUCLEOTIDE SEQUENCE [LARGE SCALE GENOMIC DNA]</scope>
    <source>
        <strain evidence="5">CCUG 57942</strain>
    </source>
</reference>
<dbReference type="Pfam" id="PF00291">
    <property type="entry name" value="PALP"/>
    <property type="match status" value="1"/>
</dbReference>
<feature type="domain" description="Tryptophan synthase beta chain-like PALP" evidence="3">
    <location>
        <begin position="14"/>
        <end position="301"/>
    </location>
</feature>
<gene>
    <name evidence="4" type="ORF">ACFSW8_11910</name>
</gene>
<evidence type="ECO:0000313" key="5">
    <source>
        <dbReference type="Proteomes" id="UP001597389"/>
    </source>
</evidence>
<accession>A0ABW4ZCK5</accession>
<dbReference type="SUPFAM" id="SSF53686">
    <property type="entry name" value="Tryptophan synthase beta subunit-like PLP-dependent enzymes"/>
    <property type="match status" value="1"/>
</dbReference>
<evidence type="ECO:0000256" key="2">
    <source>
        <dbReference type="ARBA" id="ARBA00022898"/>
    </source>
</evidence>
<organism evidence="4 5">
    <name type="scientific">Rubritalea tangerina</name>
    <dbReference type="NCBI Taxonomy" id="430798"/>
    <lineage>
        <taxon>Bacteria</taxon>
        <taxon>Pseudomonadati</taxon>
        <taxon>Verrucomicrobiota</taxon>
        <taxon>Verrucomicrobiia</taxon>
        <taxon>Verrucomicrobiales</taxon>
        <taxon>Rubritaleaceae</taxon>
        <taxon>Rubritalea</taxon>
    </lineage>
</organism>
<dbReference type="PANTHER" id="PTHR10314">
    <property type="entry name" value="CYSTATHIONINE BETA-SYNTHASE"/>
    <property type="match status" value="1"/>
</dbReference>
<dbReference type="InterPro" id="IPR001926">
    <property type="entry name" value="TrpB-like_PALP"/>
</dbReference>
<dbReference type="InterPro" id="IPR050214">
    <property type="entry name" value="Cys_Synth/Cystath_Beta-Synth"/>
</dbReference>
<dbReference type="InterPro" id="IPR036052">
    <property type="entry name" value="TrpB-like_PALP_sf"/>
</dbReference>
<keyword evidence="5" id="KW-1185">Reference proteome</keyword>
<comment type="caution">
    <text evidence="4">The sequence shown here is derived from an EMBL/GenBank/DDBJ whole genome shotgun (WGS) entry which is preliminary data.</text>
</comment>